<reference evidence="2 3" key="1">
    <citation type="submission" date="2014-04" db="EMBL/GenBank/DDBJ databases">
        <authorList>
            <consortium name="DOE Joint Genome Institute"/>
            <person name="Kuo A."/>
            <person name="Kohler A."/>
            <person name="Nagy L.G."/>
            <person name="Floudas D."/>
            <person name="Copeland A."/>
            <person name="Barry K.W."/>
            <person name="Cichocki N."/>
            <person name="Veneault-Fourrey C."/>
            <person name="LaButti K."/>
            <person name="Lindquist E.A."/>
            <person name="Lipzen A."/>
            <person name="Lundell T."/>
            <person name="Morin E."/>
            <person name="Murat C."/>
            <person name="Sun H."/>
            <person name="Tunlid A."/>
            <person name="Henrissat B."/>
            <person name="Grigoriev I.V."/>
            <person name="Hibbett D.S."/>
            <person name="Martin F."/>
            <person name="Nordberg H.P."/>
            <person name="Cantor M.N."/>
            <person name="Hua S.X."/>
        </authorList>
    </citation>
    <scope>NUCLEOTIDE SEQUENCE [LARGE SCALE GENOMIC DNA]</scope>
    <source>
        <strain evidence="2 3">LaAM-08-1</strain>
    </source>
</reference>
<feature type="region of interest" description="Disordered" evidence="1">
    <location>
        <begin position="145"/>
        <end position="170"/>
    </location>
</feature>
<dbReference type="OrthoDB" id="3153997at2759"/>
<name>A0A0C9YPR5_9AGAR</name>
<feature type="non-terminal residue" evidence="2">
    <location>
        <position position="246"/>
    </location>
</feature>
<feature type="non-terminal residue" evidence="2">
    <location>
        <position position="1"/>
    </location>
</feature>
<evidence type="ECO:0000256" key="1">
    <source>
        <dbReference type="SAM" id="MobiDB-lite"/>
    </source>
</evidence>
<gene>
    <name evidence="2" type="ORF">K443DRAFT_39256</name>
</gene>
<dbReference type="HOGENOM" id="CLU_046011_0_0_1"/>
<reference evidence="3" key="2">
    <citation type="submission" date="2015-01" db="EMBL/GenBank/DDBJ databases">
        <title>Evolutionary Origins and Diversification of the Mycorrhizal Mutualists.</title>
        <authorList>
            <consortium name="DOE Joint Genome Institute"/>
            <consortium name="Mycorrhizal Genomics Consortium"/>
            <person name="Kohler A."/>
            <person name="Kuo A."/>
            <person name="Nagy L.G."/>
            <person name="Floudas D."/>
            <person name="Copeland A."/>
            <person name="Barry K.W."/>
            <person name="Cichocki N."/>
            <person name="Veneault-Fourrey C."/>
            <person name="LaButti K."/>
            <person name="Lindquist E.A."/>
            <person name="Lipzen A."/>
            <person name="Lundell T."/>
            <person name="Morin E."/>
            <person name="Murat C."/>
            <person name="Riley R."/>
            <person name="Ohm R."/>
            <person name="Sun H."/>
            <person name="Tunlid A."/>
            <person name="Henrissat B."/>
            <person name="Grigoriev I.V."/>
            <person name="Hibbett D.S."/>
            <person name="Martin F."/>
        </authorList>
    </citation>
    <scope>NUCLEOTIDE SEQUENCE [LARGE SCALE GENOMIC DNA]</scope>
    <source>
        <strain evidence="3">LaAM-08-1</strain>
    </source>
</reference>
<proteinExistence type="predicted"/>
<protein>
    <submittedName>
        <fullName evidence="2">Uncharacterized protein</fullName>
    </submittedName>
</protein>
<accession>A0A0C9YPR5</accession>
<dbReference type="STRING" id="1095629.A0A0C9YPR5"/>
<sequence length="246" mass="26844">IQSSNGSSSSPSPDLLLLTPPPLSILSSCISIPDKHPPPSMPQLDLDHIEEVLCQKPFIHDPGNGPRVRDTRAFLASSYFSQPPALDIPLCAEFAQDEVLQMLCTVLPEETALILWYNKSRATSRICPACQRLYHLGDTLPDLVEDEYDSSPSSPTRADRSPPPQLGREQSISGLCSPVCFILASFSHPGAIKSAWGRMADEMDDASWELLNGPDVDSAQGDTCRTLGMLVKMTRLHDLGLAQLCF</sequence>
<evidence type="ECO:0000313" key="2">
    <source>
        <dbReference type="EMBL" id="KIK09998.1"/>
    </source>
</evidence>
<dbReference type="AlphaFoldDB" id="A0A0C9YPR5"/>
<keyword evidence="3" id="KW-1185">Reference proteome</keyword>
<organism evidence="2 3">
    <name type="scientific">Laccaria amethystina LaAM-08-1</name>
    <dbReference type="NCBI Taxonomy" id="1095629"/>
    <lineage>
        <taxon>Eukaryota</taxon>
        <taxon>Fungi</taxon>
        <taxon>Dikarya</taxon>
        <taxon>Basidiomycota</taxon>
        <taxon>Agaricomycotina</taxon>
        <taxon>Agaricomycetes</taxon>
        <taxon>Agaricomycetidae</taxon>
        <taxon>Agaricales</taxon>
        <taxon>Agaricineae</taxon>
        <taxon>Hydnangiaceae</taxon>
        <taxon>Laccaria</taxon>
    </lineage>
</organism>
<dbReference type="Proteomes" id="UP000054477">
    <property type="component" value="Unassembled WGS sequence"/>
</dbReference>
<evidence type="ECO:0000313" key="3">
    <source>
        <dbReference type="Proteomes" id="UP000054477"/>
    </source>
</evidence>
<dbReference type="EMBL" id="KN838536">
    <property type="protein sequence ID" value="KIK09998.1"/>
    <property type="molecule type" value="Genomic_DNA"/>
</dbReference>